<name>A0A2P5CUI6_PARAD</name>
<sequence>MYHLIIVKVSPKRNPDEELEEARYIEEISEKVRIEMAEDEETSGAHHKLLQGLLGLPWSEIGSTTSSAAAEAPLVEEILIPTASELHKAGVKFMVADHITTIRFELKTHSFYLP</sequence>
<dbReference type="Proteomes" id="UP000237105">
    <property type="component" value="Unassembled WGS sequence"/>
</dbReference>
<gene>
    <name evidence="1" type="ORF">PanWU01x14_121840</name>
</gene>
<dbReference type="EMBL" id="JXTB01000093">
    <property type="protein sequence ID" value="PON64709.1"/>
    <property type="molecule type" value="Genomic_DNA"/>
</dbReference>
<keyword evidence="2" id="KW-1185">Reference proteome</keyword>
<evidence type="ECO:0000313" key="2">
    <source>
        <dbReference type="Proteomes" id="UP000237105"/>
    </source>
</evidence>
<protein>
    <submittedName>
        <fullName evidence="1">Uncharacterized protein</fullName>
    </submittedName>
</protein>
<accession>A0A2P5CUI6</accession>
<organism evidence="1 2">
    <name type="scientific">Parasponia andersonii</name>
    <name type="common">Sponia andersonii</name>
    <dbReference type="NCBI Taxonomy" id="3476"/>
    <lineage>
        <taxon>Eukaryota</taxon>
        <taxon>Viridiplantae</taxon>
        <taxon>Streptophyta</taxon>
        <taxon>Embryophyta</taxon>
        <taxon>Tracheophyta</taxon>
        <taxon>Spermatophyta</taxon>
        <taxon>Magnoliopsida</taxon>
        <taxon>eudicotyledons</taxon>
        <taxon>Gunneridae</taxon>
        <taxon>Pentapetalae</taxon>
        <taxon>rosids</taxon>
        <taxon>fabids</taxon>
        <taxon>Rosales</taxon>
        <taxon>Cannabaceae</taxon>
        <taxon>Parasponia</taxon>
    </lineage>
</organism>
<evidence type="ECO:0000313" key="1">
    <source>
        <dbReference type="EMBL" id="PON64709.1"/>
    </source>
</evidence>
<comment type="caution">
    <text evidence="1">The sequence shown here is derived from an EMBL/GenBank/DDBJ whole genome shotgun (WGS) entry which is preliminary data.</text>
</comment>
<reference evidence="2" key="1">
    <citation type="submission" date="2016-06" db="EMBL/GenBank/DDBJ databases">
        <title>Parallel loss of symbiosis genes in relatives of nitrogen-fixing non-legume Parasponia.</title>
        <authorList>
            <person name="Van Velzen R."/>
            <person name="Holmer R."/>
            <person name="Bu F."/>
            <person name="Rutten L."/>
            <person name="Van Zeijl A."/>
            <person name="Liu W."/>
            <person name="Santuari L."/>
            <person name="Cao Q."/>
            <person name="Sharma T."/>
            <person name="Shen D."/>
            <person name="Roswanjaya Y."/>
            <person name="Wardhani T."/>
            <person name="Kalhor M.S."/>
            <person name="Jansen J."/>
            <person name="Van den Hoogen J."/>
            <person name="Gungor B."/>
            <person name="Hartog M."/>
            <person name="Hontelez J."/>
            <person name="Verver J."/>
            <person name="Yang W.-C."/>
            <person name="Schijlen E."/>
            <person name="Repin R."/>
            <person name="Schilthuizen M."/>
            <person name="Schranz E."/>
            <person name="Heidstra R."/>
            <person name="Miyata K."/>
            <person name="Fedorova E."/>
            <person name="Kohlen W."/>
            <person name="Bisseling T."/>
            <person name="Smit S."/>
            <person name="Geurts R."/>
        </authorList>
    </citation>
    <scope>NUCLEOTIDE SEQUENCE [LARGE SCALE GENOMIC DNA]</scope>
    <source>
        <strain evidence="2">cv. WU1-14</strain>
    </source>
</reference>
<proteinExistence type="predicted"/>
<dbReference type="AlphaFoldDB" id="A0A2P5CUI6"/>